<feature type="compositionally biased region" description="Basic residues" evidence="1">
    <location>
        <begin position="89"/>
        <end position="101"/>
    </location>
</feature>
<accession>A0A6J4N3F1</accession>
<feature type="non-terminal residue" evidence="2">
    <location>
        <position position="263"/>
    </location>
</feature>
<feature type="compositionally biased region" description="Basic and acidic residues" evidence="1">
    <location>
        <begin position="174"/>
        <end position="186"/>
    </location>
</feature>
<dbReference type="EC" id="3.1.4.46" evidence="2"/>
<organism evidence="2">
    <name type="scientific">uncultured Nocardioides sp</name>
    <dbReference type="NCBI Taxonomy" id="198441"/>
    <lineage>
        <taxon>Bacteria</taxon>
        <taxon>Bacillati</taxon>
        <taxon>Actinomycetota</taxon>
        <taxon>Actinomycetes</taxon>
        <taxon>Propionibacteriales</taxon>
        <taxon>Nocardioidaceae</taxon>
        <taxon>Nocardioides</taxon>
        <taxon>environmental samples</taxon>
    </lineage>
</organism>
<dbReference type="GO" id="GO:0008889">
    <property type="term" value="F:glycerophosphodiester phosphodiesterase activity"/>
    <property type="evidence" value="ECO:0007669"/>
    <property type="project" value="UniProtKB-EC"/>
</dbReference>
<feature type="compositionally biased region" description="Basic and acidic residues" evidence="1">
    <location>
        <begin position="63"/>
        <end position="73"/>
    </location>
</feature>
<name>A0A6J4N3F1_9ACTN</name>
<feature type="compositionally biased region" description="Basic residues" evidence="1">
    <location>
        <begin position="31"/>
        <end position="47"/>
    </location>
</feature>
<dbReference type="EMBL" id="CADCUP010000038">
    <property type="protein sequence ID" value="CAA9376325.1"/>
    <property type="molecule type" value="Genomic_DNA"/>
</dbReference>
<reference evidence="2" key="1">
    <citation type="submission" date="2020-02" db="EMBL/GenBank/DDBJ databases">
        <authorList>
            <person name="Meier V. D."/>
        </authorList>
    </citation>
    <scope>NUCLEOTIDE SEQUENCE</scope>
    <source>
        <strain evidence="2">AVDCRST_MAG06</strain>
    </source>
</reference>
<feature type="non-terminal residue" evidence="2">
    <location>
        <position position="1"/>
    </location>
</feature>
<evidence type="ECO:0000313" key="2">
    <source>
        <dbReference type="EMBL" id="CAA9376325.1"/>
    </source>
</evidence>
<dbReference type="AlphaFoldDB" id="A0A6J4N3F1"/>
<sequence>AALHEAAGRGASGREPRQPRAHPRCLPACARGRRGRPRVRRQAHRRRPPDLRARPRPAAHGGEQGRRLHDAPRRPRRARLRLVEEPLRRLRRRGARPRRAPRQGAHPAHAARDRGRLRPARGGGDRDQAPGAVRRPRRAAARGDAARLRLGPRRLARAGDELLLPRPAAHPPARARDGRRDAHRQEPPLAGAQARGGRRLDPGAGHGRAAGEPVLRGQDGQEQAAGARVDRQHRRRPAPVPGPRGASRHQRPPGLHAGAARQI</sequence>
<feature type="region of interest" description="Disordered" evidence="1">
    <location>
        <begin position="1"/>
        <end position="263"/>
    </location>
</feature>
<gene>
    <name evidence="2" type="ORF">AVDCRST_MAG06-539</name>
</gene>
<evidence type="ECO:0000256" key="1">
    <source>
        <dbReference type="SAM" id="MobiDB-lite"/>
    </source>
</evidence>
<keyword evidence="2" id="KW-0378">Hydrolase</keyword>
<protein>
    <submittedName>
        <fullName evidence="2">Glycerophosphoryl diester phosphodiesterase</fullName>
        <ecNumber evidence="2">3.1.4.46</ecNumber>
    </submittedName>
</protein>
<proteinExistence type="predicted"/>